<evidence type="ECO:0000313" key="2">
    <source>
        <dbReference type="Proteomes" id="UP000035489"/>
    </source>
</evidence>
<keyword evidence="2" id="KW-1185">Reference proteome</keyword>
<dbReference type="OrthoDB" id="9800945at2"/>
<dbReference type="Proteomes" id="UP000035489">
    <property type="component" value="Unassembled WGS sequence"/>
</dbReference>
<dbReference type="RefSeq" id="WP_047187422.1">
    <property type="nucleotide sequence ID" value="NZ_LCYG01000009.1"/>
</dbReference>
<proteinExistence type="predicted"/>
<name>A0A0H1RHG3_9HYPH</name>
<dbReference type="AlphaFoldDB" id="A0A0H1RHG3"/>
<dbReference type="PATRIC" id="fig|1225564.3.peg.6933"/>
<gene>
    <name evidence="1" type="ORF">AA309_02545</name>
</gene>
<evidence type="ECO:0008006" key="3">
    <source>
        <dbReference type="Google" id="ProtNLM"/>
    </source>
</evidence>
<accession>A0A0H1RHG3</accession>
<evidence type="ECO:0000313" key="1">
    <source>
        <dbReference type="EMBL" id="KLK94633.1"/>
    </source>
</evidence>
<dbReference type="EMBL" id="LCYG01000009">
    <property type="protein sequence ID" value="KLK94633.1"/>
    <property type="molecule type" value="Genomic_DNA"/>
</dbReference>
<dbReference type="STRING" id="1225564.AA309_02545"/>
<protein>
    <recommendedName>
        <fullName evidence="3">Ava_C0101 and related proteins</fullName>
    </recommendedName>
</protein>
<comment type="caution">
    <text evidence="1">The sequence shown here is derived from an EMBL/GenBank/DDBJ whole genome shotgun (WGS) entry which is preliminary data.</text>
</comment>
<dbReference type="InterPro" id="IPR046038">
    <property type="entry name" value="DUF5996"/>
</dbReference>
<organism evidence="1 2">
    <name type="scientific">Microvirga vignae</name>
    <dbReference type="NCBI Taxonomy" id="1225564"/>
    <lineage>
        <taxon>Bacteria</taxon>
        <taxon>Pseudomonadati</taxon>
        <taxon>Pseudomonadota</taxon>
        <taxon>Alphaproteobacteria</taxon>
        <taxon>Hyphomicrobiales</taxon>
        <taxon>Methylobacteriaceae</taxon>
        <taxon>Microvirga</taxon>
    </lineage>
</organism>
<reference evidence="1 2" key="1">
    <citation type="submission" date="2015-05" db="EMBL/GenBank/DDBJ databases">
        <title>Draft genome sequence of Microvirga vignae strain BR3299, a novel nitrogen fixing bacteria isolated from Brazil semi-aired region.</title>
        <authorList>
            <person name="Zilli J.E."/>
            <person name="Passos S.R."/>
            <person name="Leite J."/>
            <person name="Baldani J.I."/>
            <person name="Xavier G.R."/>
            <person name="Rumjaneck N.G."/>
            <person name="Simoes-Araujo J.L."/>
        </authorList>
    </citation>
    <scope>NUCLEOTIDE SEQUENCE [LARGE SCALE GENOMIC DNA]</scope>
    <source>
        <strain evidence="1 2">BR3299</strain>
    </source>
</reference>
<sequence>MDVVWPELSYPQWRDTAATLQLWTQIVGKFRVSLTPWLNHGWHVPLYVSARGLTTSPMPTGREIVEIEFDFLAHRLLVRTSRGDEGILALEPRSVADFYEELLDLMRGIGVHAAINEMPNEVPYPIRFSEDLLHASYDADAAYRFWRVLVQADRIFKLFRSSFLGKASPSHFFWGSFDLAVTRFSGRKAPPHPGGVPGLPDTVTREAYSHEVSSAGFWPGNDTFPQAAFYSYAYPEPPGFRDAHVAPGAAFDATLGEFILPYDTLRKADDPDALLLDFLSTTYAAAADAAGWDRASLECGMGMPKRVRAV</sequence>
<dbReference type="Pfam" id="PF19459">
    <property type="entry name" value="DUF5996"/>
    <property type="match status" value="1"/>
</dbReference>